<name>A0A9W9SEQ2_9EURO</name>
<protein>
    <submittedName>
        <fullName evidence="1">Uncharacterized protein</fullName>
    </submittedName>
</protein>
<dbReference type="OrthoDB" id="4348675at2759"/>
<evidence type="ECO:0000313" key="1">
    <source>
        <dbReference type="EMBL" id="KAJ5377236.1"/>
    </source>
</evidence>
<reference evidence="1" key="1">
    <citation type="submission" date="2022-11" db="EMBL/GenBank/DDBJ databases">
        <authorList>
            <person name="Petersen C."/>
        </authorList>
    </citation>
    <scope>NUCLEOTIDE SEQUENCE</scope>
    <source>
        <strain evidence="1">IBT 29864</strain>
    </source>
</reference>
<keyword evidence="2" id="KW-1185">Reference proteome</keyword>
<gene>
    <name evidence="1" type="ORF">N7496_004645</name>
</gene>
<dbReference type="EMBL" id="JAPZBS010000004">
    <property type="protein sequence ID" value="KAJ5377236.1"/>
    <property type="molecule type" value="Genomic_DNA"/>
</dbReference>
<comment type="caution">
    <text evidence="1">The sequence shown here is derived from an EMBL/GenBank/DDBJ whole genome shotgun (WGS) entry which is preliminary data.</text>
</comment>
<sequence length="101" mass="11730">MHLLAQFIQLRYELIGNLTSWVNNTYYVPPDAMASVMDQAVQDIGVYQSSLGDSYFYIKCNEIKQILCFASFELRRQRIFTRDVARAMDDAVGRLRQIQIS</sequence>
<reference evidence="1" key="2">
    <citation type="journal article" date="2023" name="IMA Fungus">
        <title>Comparative genomic study of the Penicillium genus elucidates a diverse pangenome and 15 lateral gene transfer events.</title>
        <authorList>
            <person name="Petersen C."/>
            <person name="Sorensen T."/>
            <person name="Nielsen M.R."/>
            <person name="Sondergaard T.E."/>
            <person name="Sorensen J.L."/>
            <person name="Fitzpatrick D.A."/>
            <person name="Frisvad J.C."/>
            <person name="Nielsen K.L."/>
        </authorList>
    </citation>
    <scope>NUCLEOTIDE SEQUENCE</scope>
    <source>
        <strain evidence="1">IBT 29864</strain>
    </source>
</reference>
<accession>A0A9W9SEQ2</accession>
<proteinExistence type="predicted"/>
<evidence type="ECO:0000313" key="2">
    <source>
        <dbReference type="Proteomes" id="UP001147782"/>
    </source>
</evidence>
<dbReference type="Proteomes" id="UP001147782">
    <property type="component" value="Unassembled WGS sequence"/>
</dbReference>
<organism evidence="1 2">
    <name type="scientific">Penicillium cataractarum</name>
    <dbReference type="NCBI Taxonomy" id="2100454"/>
    <lineage>
        <taxon>Eukaryota</taxon>
        <taxon>Fungi</taxon>
        <taxon>Dikarya</taxon>
        <taxon>Ascomycota</taxon>
        <taxon>Pezizomycotina</taxon>
        <taxon>Eurotiomycetes</taxon>
        <taxon>Eurotiomycetidae</taxon>
        <taxon>Eurotiales</taxon>
        <taxon>Aspergillaceae</taxon>
        <taxon>Penicillium</taxon>
    </lineage>
</organism>
<dbReference type="RefSeq" id="XP_056556099.1">
    <property type="nucleotide sequence ID" value="XM_056697574.1"/>
</dbReference>
<dbReference type="GeneID" id="81436753"/>
<dbReference type="AlphaFoldDB" id="A0A9W9SEQ2"/>